<feature type="transmembrane region" description="Helical" evidence="8">
    <location>
        <begin position="389"/>
        <end position="413"/>
    </location>
</feature>
<gene>
    <name evidence="11" type="ORF">F53441_13407</name>
</gene>
<dbReference type="PANTHER" id="PTHR31595:SF57">
    <property type="entry name" value="OS04G0481900 PROTEIN"/>
    <property type="match status" value="1"/>
</dbReference>
<evidence type="ECO:0000256" key="6">
    <source>
        <dbReference type="ARBA" id="ARBA00022989"/>
    </source>
</evidence>
<feature type="domain" description="Wax synthase" evidence="10">
    <location>
        <begin position="337"/>
        <end position="409"/>
    </location>
</feature>
<evidence type="ECO:0000259" key="10">
    <source>
        <dbReference type="Pfam" id="PF13813"/>
    </source>
</evidence>
<evidence type="ECO:0000256" key="4">
    <source>
        <dbReference type="ARBA" id="ARBA00022679"/>
    </source>
</evidence>
<feature type="transmembrane region" description="Helical" evidence="8">
    <location>
        <begin position="297"/>
        <end position="314"/>
    </location>
</feature>
<comment type="similarity">
    <text evidence="3">Belongs to the wax synthase family.</text>
</comment>
<dbReference type="InterPro" id="IPR032805">
    <property type="entry name" value="Wax_synthase_dom"/>
</dbReference>
<reference evidence="11" key="1">
    <citation type="submission" date="2020-01" db="EMBL/GenBank/DDBJ databases">
        <title>Identification and distribution of gene clusters putatively required for synthesis of sphingolipid metabolism inhibitors in phylogenetically diverse species of the filamentous fungus Fusarium.</title>
        <authorList>
            <person name="Kim H.-S."/>
            <person name="Busman M."/>
            <person name="Brown D.W."/>
            <person name="Divon H."/>
            <person name="Uhlig S."/>
            <person name="Proctor R.H."/>
        </authorList>
    </citation>
    <scope>NUCLEOTIDE SEQUENCE</scope>
    <source>
        <strain evidence="11">NRRL 53441</strain>
    </source>
</reference>
<name>A0A8H4NFL8_9HYPO</name>
<keyword evidence="7 8" id="KW-0472">Membrane</keyword>
<evidence type="ECO:0000313" key="12">
    <source>
        <dbReference type="Proteomes" id="UP000605986"/>
    </source>
</evidence>
<dbReference type="PANTHER" id="PTHR31595">
    <property type="entry name" value="LONG-CHAIN-ALCOHOL O-FATTY-ACYLTRANSFERASE 3-RELATED"/>
    <property type="match status" value="1"/>
</dbReference>
<dbReference type="Proteomes" id="UP000605986">
    <property type="component" value="Unassembled WGS sequence"/>
</dbReference>
<evidence type="ECO:0000256" key="8">
    <source>
        <dbReference type="SAM" id="Phobius"/>
    </source>
</evidence>
<proteinExistence type="inferred from homology"/>
<keyword evidence="5 8" id="KW-0812">Transmembrane</keyword>
<evidence type="ECO:0000256" key="3">
    <source>
        <dbReference type="ARBA" id="ARBA00007282"/>
    </source>
</evidence>
<comment type="subcellular location">
    <subcellularLocation>
        <location evidence="1">Membrane</location>
        <topology evidence="1">Multi-pass membrane protein</topology>
    </subcellularLocation>
</comment>
<feature type="transmembrane region" description="Helical" evidence="8">
    <location>
        <begin position="249"/>
        <end position="269"/>
    </location>
</feature>
<dbReference type="OrthoDB" id="1077582at2759"/>
<evidence type="ECO:0000313" key="11">
    <source>
        <dbReference type="EMBL" id="KAF4435899.1"/>
    </source>
</evidence>
<feature type="transmembrane region" description="Helical" evidence="8">
    <location>
        <begin position="113"/>
        <end position="136"/>
    </location>
</feature>
<dbReference type="GO" id="GO:0008374">
    <property type="term" value="F:O-acyltransferase activity"/>
    <property type="evidence" value="ECO:0007669"/>
    <property type="project" value="InterPro"/>
</dbReference>
<protein>
    <recommendedName>
        <fullName evidence="10">Wax synthase domain-containing protein</fullName>
    </recommendedName>
</protein>
<keyword evidence="4" id="KW-0808">Transferase</keyword>
<keyword evidence="6 8" id="KW-1133">Transmembrane helix</keyword>
<dbReference type="EMBL" id="JAADJG010000830">
    <property type="protein sequence ID" value="KAF4435899.1"/>
    <property type="molecule type" value="Genomic_DNA"/>
</dbReference>
<keyword evidence="9" id="KW-0732">Signal</keyword>
<feature type="chain" id="PRO_5034776583" description="Wax synthase domain-containing protein" evidence="9">
    <location>
        <begin position="21"/>
        <end position="495"/>
    </location>
</feature>
<dbReference type="AlphaFoldDB" id="A0A8H4NFL8"/>
<feature type="signal peptide" evidence="9">
    <location>
        <begin position="1"/>
        <end position="20"/>
    </location>
</feature>
<keyword evidence="12" id="KW-1185">Reference proteome</keyword>
<feature type="transmembrane region" description="Helical" evidence="8">
    <location>
        <begin position="453"/>
        <end position="473"/>
    </location>
</feature>
<dbReference type="GO" id="GO:0016020">
    <property type="term" value="C:membrane"/>
    <property type="evidence" value="ECO:0007669"/>
    <property type="project" value="UniProtKB-SubCell"/>
</dbReference>
<accession>A0A8H4NFL8</accession>
<comment type="caution">
    <text evidence="11">The sequence shown here is derived from an EMBL/GenBank/DDBJ whole genome shotgun (WGS) entry which is preliminary data.</text>
</comment>
<organism evidence="11 12">
    <name type="scientific">Fusarium austroafricanum</name>
    <dbReference type="NCBI Taxonomy" id="2364996"/>
    <lineage>
        <taxon>Eukaryota</taxon>
        <taxon>Fungi</taxon>
        <taxon>Dikarya</taxon>
        <taxon>Ascomycota</taxon>
        <taxon>Pezizomycotina</taxon>
        <taxon>Sordariomycetes</taxon>
        <taxon>Hypocreomycetidae</taxon>
        <taxon>Hypocreales</taxon>
        <taxon>Nectriaceae</taxon>
        <taxon>Fusarium</taxon>
        <taxon>Fusarium concolor species complex</taxon>
    </lineage>
</organism>
<dbReference type="Pfam" id="PF13813">
    <property type="entry name" value="MBOAT_2"/>
    <property type="match status" value="1"/>
</dbReference>
<comment type="pathway">
    <text evidence="2">Secondary metabolite biosynthesis.</text>
</comment>
<feature type="transmembrane region" description="Helical" evidence="8">
    <location>
        <begin position="142"/>
        <end position="163"/>
    </location>
</feature>
<evidence type="ECO:0000256" key="5">
    <source>
        <dbReference type="ARBA" id="ARBA00022692"/>
    </source>
</evidence>
<dbReference type="GO" id="GO:0006629">
    <property type="term" value="P:lipid metabolic process"/>
    <property type="evidence" value="ECO:0007669"/>
    <property type="project" value="InterPro"/>
</dbReference>
<evidence type="ECO:0000256" key="1">
    <source>
        <dbReference type="ARBA" id="ARBA00004141"/>
    </source>
</evidence>
<evidence type="ECO:0000256" key="9">
    <source>
        <dbReference type="SAM" id="SignalP"/>
    </source>
</evidence>
<sequence>MQFTSSVFVAFAALASLAAAAPTSPTEDVPAILAREAANSNLVKRCYIEGPNGCARCIQQYNLTCPFFGGATCSKGARKWLDRVGVYRTGSWVLLGIKSLIKGPTGMDYAEGGSLVGAARLWCFLLLTFAATLVFVPKHATLLRVGATLGVACFQYAFYMAIVDTSITPAQKSNICLLSWGFFMSSMEQILISQINTADLLTKAEKDGDNDVGAATLLFRAAGMYFNLRRVGVRGEISVKYRRTITRARFLYAKVAEVLVWYLIMDAAMSAPRPENRLVTRDKQTLFRLSNLSLEDLAFRLFSTLGIWLVTFVCNRLNHACAAVVSLMLGLSQPEDWPHLNGSISACYTVRGFWGKFWHQLYRKTFTSLGDFVPDRIFRLRRGTLVSRYTRLFLAFLMSGLMHHCIGHLYLFAADAMFASERFYAIQAVGIAFEDAVQAMTAHVHIPMPVRRVVGYIWVLVFLSWSTPISSYPSMRAGDIGQMVPFRVVDHFIQS</sequence>
<evidence type="ECO:0000256" key="2">
    <source>
        <dbReference type="ARBA" id="ARBA00005179"/>
    </source>
</evidence>
<evidence type="ECO:0000256" key="7">
    <source>
        <dbReference type="ARBA" id="ARBA00023136"/>
    </source>
</evidence>
<dbReference type="InterPro" id="IPR044851">
    <property type="entry name" value="Wax_synthase"/>
</dbReference>